<comment type="caution">
    <text evidence="1">The sequence shown here is derived from an EMBL/GenBank/DDBJ whole genome shotgun (WGS) entry which is preliminary data.</text>
</comment>
<dbReference type="EMBL" id="BGKA01000173">
    <property type="protein sequence ID" value="GBH18699.1"/>
    <property type="molecule type" value="Genomic_DNA"/>
</dbReference>
<dbReference type="Proteomes" id="UP000248291">
    <property type="component" value="Unassembled WGS sequence"/>
</dbReference>
<sequence length="40" mass="4529">MLLMIVVVMTLVQVQIKWLVHGDVLFSTAFRTTFSVSFNG</sequence>
<reference evidence="1 2" key="1">
    <citation type="submission" date="2018-04" db="EMBL/GenBank/DDBJ databases">
        <title>Draft genome sequence of Pseudomonas syringae pv. actinidiae biovar 3 strains isolated from kiwifruit in Kagawa prefecture.</title>
        <authorList>
            <person name="Tabuchi M."/>
            <person name="Saito M."/>
            <person name="Fujiwara S."/>
            <person name="Sasa N."/>
            <person name="Akimitsu K."/>
            <person name="Gomi K."/>
            <person name="Konishi-Sugita S."/>
            <person name="Hamano K."/>
            <person name="Kataoka I."/>
        </authorList>
    </citation>
    <scope>NUCLEOTIDE SEQUENCE [LARGE SCALE GENOMIC DNA]</scope>
    <source>
        <strain evidence="1 2">MAFF212211</strain>
    </source>
</reference>
<evidence type="ECO:0000313" key="2">
    <source>
        <dbReference type="Proteomes" id="UP000248291"/>
    </source>
</evidence>
<evidence type="ECO:0000313" key="1">
    <source>
        <dbReference type="EMBL" id="GBH18699.1"/>
    </source>
</evidence>
<gene>
    <name evidence="1" type="ORF">KPSA3_04689</name>
</gene>
<protein>
    <submittedName>
        <fullName evidence="1">Uncharacterized protein</fullName>
    </submittedName>
</protein>
<proteinExistence type="predicted"/>
<organism evidence="1 2">
    <name type="scientific">Pseudomonas syringae pv. actinidiae</name>
    <dbReference type="NCBI Taxonomy" id="103796"/>
    <lineage>
        <taxon>Bacteria</taxon>
        <taxon>Pseudomonadati</taxon>
        <taxon>Pseudomonadota</taxon>
        <taxon>Gammaproteobacteria</taxon>
        <taxon>Pseudomonadales</taxon>
        <taxon>Pseudomonadaceae</taxon>
        <taxon>Pseudomonas</taxon>
        <taxon>Pseudomonas syringae</taxon>
    </lineage>
</organism>
<dbReference type="AlphaFoldDB" id="A0AAN4Q716"/>
<accession>A0AAN4Q716</accession>
<name>A0AAN4Q716_PSESF</name>